<dbReference type="Proteomes" id="UP001596353">
    <property type="component" value="Unassembled WGS sequence"/>
</dbReference>
<evidence type="ECO:0000313" key="2">
    <source>
        <dbReference type="EMBL" id="MFC6763344.1"/>
    </source>
</evidence>
<accession>A0ABW2BCX4</accession>
<reference evidence="2" key="1">
    <citation type="journal article" date="2014" name="Int. J. Syst. Evol. Microbiol.">
        <title>Complete genome of a new Firmicutes species belonging to the dominant human colonic microbiota ('Ruminococcus bicirculans') reveals two chromosomes and a selective capacity to utilize plant glucans.</title>
        <authorList>
            <consortium name="NISC Comparative Sequencing Program"/>
            <person name="Wegmann U."/>
            <person name="Louis P."/>
            <person name="Goesmann A."/>
            <person name="Henrissat B."/>
            <person name="Duncan S.H."/>
            <person name="Flint H.J."/>
        </authorList>
    </citation>
    <scope>NUCLEOTIDE SEQUENCE</scope>
    <source>
        <strain evidence="2">NBRC 109054</strain>
    </source>
</reference>
<dbReference type="EMBL" id="JBHSWG010000010">
    <property type="protein sequence ID" value="MFC6763344.1"/>
    <property type="molecule type" value="Genomic_DNA"/>
</dbReference>
<keyword evidence="3" id="KW-1185">Reference proteome</keyword>
<name>A0ABW2BCX4_9RHOB</name>
<dbReference type="EMBL" id="JBHSWG010000005">
    <property type="protein sequence ID" value="MFC6762749.1"/>
    <property type="molecule type" value="Genomic_DNA"/>
</dbReference>
<reference evidence="3" key="2">
    <citation type="journal article" date="2019" name="Int. J. Syst. Evol. Microbiol.">
        <title>The Global Catalogue of Microorganisms (GCM) 10K type strain sequencing project: providing services to taxonomists for standard genome sequencing and annotation.</title>
        <authorList>
            <consortium name="The Broad Institute Genomics Platform"/>
            <consortium name="The Broad Institute Genome Sequencing Center for Infectious Disease"/>
            <person name="Wu L."/>
            <person name="Ma J."/>
        </authorList>
    </citation>
    <scope>NUCLEOTIDE SEQUENCE [LARGE SCALE GENOMIC DNA]</scope>
    <source>
        <strain evidence="3">CCUG 66188</strain>
    </source>
</reference>
<evidence type="ECO:0000313" key="1">
    <source>
        <dbReference type="EMBL" id="MFC6762749.1"/>
    </source>
</evidence>
<proteinExistence type="predicted"/>
<evidence type="ECO:0000313" key="3">
    <source>
        <dbReference type="Proteomes" id="UP001596353"/>
    </source>
</evidence>
<protein>
    <submittedName>
        <fullName evidence="2">Uncharacterized protein</fullName>
    </submittedName>
</protein>
<comment type="caution">
    <text evidence="2">The sequence shown here is derived from an EMBL/GenBank/DDBJ whole genome shotgun (WGS) entry which is preliminary data.</text>
</comment>
<sequence>MVAGGMQDEVAGAMVELASLAPKGYLAGIETTVSDVLGRPARRFAGFVAENRDAFVQ</sequence>
<gene>
    <name evidence="1" type="ORF">ACFQFQ_29285</name>
    <name evidence="2" type="ORF">ACFQFQ_32995</name>
</gene>
<organism evidence="2 3">
    <name type="scientific">Sulfitobacter porphyrae</name>
    <dbReference type="NCBI Taxonomy" id="1246864"/>
    <lineage>
        <taxon>Bacteria</taxon>
        <taxon>Pseudomonadati</taxon>
        <taxon>Pseudomonadota</taxon>
        <taxon>Alphaproteobacteria</taxon>
        <taxon>Rhodobacterales</taxon>
        <taxon>Roseobacteraceae</taxon>
        <taxon>Sulfitobacter</taxon>
    </lineage>
</organism>
<reference evidence="2" key="3">
    <citation type="submission" date="2024-09" db="EMBL/GenBank/DDBJ databases">
        <authorList>
            <person name="Sun Q."/>
            <person name="Mori K."/>
        </authorList>
    </citation>
    <scope>NUCLEOTIDE SEQUENCE</scope>
    <source>
        <strain evidence="2">NBRC 109054</strain>
    </source>
</reference>